<dbReference type="Pfam" id="PF02915">
    <property type="entry name" value="Rubrerythrin"/>
    <property type="match status" value="1"/>
</dbReference>
<dbReference type="PANTHER" id="PTHR33746">
    <property type="entry name" value="RUBRERYTHRIN"/>
    <property type="match status" value="1"/>
</dbReference>
<dbReference type="InterPro" id="IPR009040">
    <property type="entry name" value="Ferritin-like_diiron"/>
</dbReference>
<dbReference type="PANTHER" id="PTHR33746:SF4">
    <property type="entry name" value="RUBRERYTHRIN"/>
    <property type="match status" value="1"/>
</dbReference>
<dbReference type="OrthoDB" id="9799749at2"/>
<name>A0A1H2VEL8_9FIRM</name>
<accession>A0A1H2VEL8</accession>
<dbReference type="EMBL" id="FNNG01000003">
    <property type="protein sequence ID" value="SDW66783.1"/>
    <property type="molecule type" value="Genomic_DNA"/>
</dbReference>
<dbReference type="GO" id="GO:0046872">
    <property type="term" value="F:metal ion binding"/>
    <property type="evidence" value="ECO:0007669"/>
    <property type="project" value="InterPro"/>
</dbReference>
<dbReference type="InterPro" id="IPR012347">
    <property type="entry name" value="Ferritin-like"/>
</dbReference>
<reference evidence="2 3" key="1">
    <citation type="submission" date="2016-10" db="EMBL/GenBank/DDBJ databases">
        <authorList>
            <person name="de Groot N.N."/>
        </authorList>
    </citation>
    <scope>NUCLEOTIDE SEQUENCE [LARGE SCALE GENOMIC DNA]</scope>
    <source>
        <strain evidence="2 3">DSM 23310</strain>
    </source>
</reference>
<dbReference type="GO" id="GO:0016491">
    <property type="term" value="F:oxidoreductase activity"/>
    <property type="evidence" value="ECO:0007669"/>
    <property type="project" value="InterPro"/>
</dbReference>
<dbReference type="SUPFAM" id="SSF57802">
    <property type="entry name" value="Rubredoxin-like"/>
    <property type="match status" value="1"/>
</dbReference>
<dbReference type="SUPFAM" id="SSF47240">
    <property type="entry name" value="Ferritin-like"/>
    <property type="match status" value="1"/>
</dbReference>
<dbReference type="InterPro" id="IPR003251">
    <property type="entry name" value="Rr_diiron-bd_dom"/>
</dbReference>
<dbReference type="RefSeq" id="WP_093751581.1">
    <property type="nucleotide sequence ID" value="NZ_BSYN01000004.1"/>
</dbReference>
<protein>
    <submittedName>
        <fullName evidence="2">Rubrerythrin</fullName>
    </submittedName>
</protein>
<dbReference type="PROSITE" id="PS50905">
    <property type="entry name" value="FERRITIN_LIKE"/>
    <property type="match status" value="1"/>
</dbReference>
<gene>
    <name evidence="2" type="ORF">SAMN05660923_01092</name>
</gene>
<dbReference type="Gene3D" id="2.20.28.10">
    <property type="match status" value="1"/>
</dbReference>
<dbReference type="CDD" id="cd01041">
    <property type="entry name" value="Rubrerythrin"/>
    <property type="match status" value="1"/>
</dbReference>
<evidence type="ECO:0000313" key="2">
    <source>
        <dbReference type="EMBL" id="SDW66783.1"/>
    </source>
</evidence>
<dbReference type="Gene3D" id="1.20.1260.10">
    <property type="match status" value="1"/>
</dbReference>
<dbReference type="InterPro" id="IPR052753">
    <property type="entry name" value="Rbr2/Nigerythrin"/>
</dbReference>
<feature type="domain" description="Ferritin-like diiron" evidence="1">
    <location>
        <begin position="1"/>
        <end position="143"/>
    </location>
</feature>
<proteinExistence type="predicted"/>
<evidence type="ECO:0000259" key="1">
    <source>
        <dbReference type="PROSITE" id="PS50905"/>
    </source>
</evidence>
<evidence type="ECO:0000313" key="3">
    <source>
        <dbReference type="Proteomes" id="UP000198828"/>
    </source>
</evidence>
<keyword evidence="3" id="KW-1185">Reference proteome</keyword>
<dbReference type="AlphaFoldDB" id="A0A1H2VEL8"/>
<dbReference type="Proteomes" id="UP000198828">
    <property type="component" value="Unassembled WGS sequence"/>
</dbReference>
<dbReference type="InterPro" id="IPR009078">
    <property type="entry name" value="Ferritin-like_SF"/>
</dbReference>
<organism evidence="2 3">
    <name type="scientific">Tepidimicrobium xylanilyticum</name>
    <dbReference type="NCBI Taxonomy" id="1123352"/>
    <lineage>
        <taxon>Bacteria</taxon>
        <taxon>Bacillati</taxon>
        <taxon>Bacillota</taxon>
        <taxon>Tissierellia</taxon>
        <taxon>Tissierellales</taxon>
        <taxon>Tepidimicrobiaceae</taxon>
        <taxon>Tepidimicrobium</taxon>
    </lineage>
</organism>
<sequence length="181" mass="19985">MNAMTASNLRSAYGGESQAHMRYRIWAEKAKKDGFPNVARLFMATSDAEEVHATLHFKALKDEVGSFDVLSGGVFGYDSTSDNLQGAIDGELFEVEQMYPAYIAVAEMQNEKAALSAYRYAIEAEKVHAELFTKAKEAVDLGKDLEAETILLCPVCGFISITGEEETCPLCNAKKELFKEY</sequence>